<organism evidence="1 2">
    <name type="scientific">Lactobacillus crispatus</name>
    <dbReference type="NCBI Taxonomy" id="47770"/>
    <lineage>
        <taxon>Bacteria</taxon>
        <taxon>Bacillati</taxon>
        <taxon>Bacillota</taxon>
        <taxon>Bacilli</taxon>
        <taxon>Lactobacillales</taxon>
        <taxon>Lactobacillaceae</taxon>
        <taxon>Lactobacillus</taxon>
    </lineage>
</organism>
<proteinExistence type="predicted"/>
<reference evidence="1" key="1">
    <citation type="submission" date="2023-08" db="EMBL/GenBank/DDBJ databases">
        <title>Lactobacillus from the Female Urinary Tract.</title>
        <authorList>
            <person name="Stegman N."/>
            <person name="Jackson B."/>
            <person name="Steiling M."/>
            <person name="Sedano C."/>
            <person name="Wolfe A."/>
            <person name="Putonti C."/>
        </authorList>
    </citation>
    <scope>NUCLEOTIDE SEQUENCE</scope>
    <source>
        <strain evidence="1">UMB5661</strain>
    </source>
</reference>
<dbReference type="Proteomes" id="UP001253287">
    <property type="component" value="Unassembled WGS sequence"/>
</dbReference>
<dbReference type="EMBL" id="JAVTXN010000046">
    <property type="protein sequence ID" value="MDT9610117.1"/>
    <property type="molecule type" value="Genomic_DNA"/>
</dbReference>
<evidence type="ECO:0000313" key="2">
    <source>
        <dbReference type="Proteomes" id="UP001253287"/>
    </source>
</evidence>
<accession>A0AAW8WLS0</accession>
<evidence type="ECO:0000313" key="1">
    <source>
        <dbReference type="EMBL" id="MDT9610117.1"/>
    </source>
</evidence>
<comment type="caution">
    <text evidence="1">The sequence shown here is derived from an EMBL/GenBank/DDBJ whole genome shotgun (WGS) entry which is preliminary data.</text>
</comment>
<sequence length="166" mass="19620">MKTLHYGIPTSEMENNLLQTRVFGDETYAEHKKNCLVGCGLCAPLRCRERAIQDSENREIAGVPGKAVNDYRVHFNEQSTIEYWFKNKTDILDPNGGYKEWVYILLQSQDFSDSQIRRYFNINNSEWQRFKKNHFPNWKDDKDDILAERGPKAFQKWKNAQVQTHN</sequence>
<dbReference type="RefSeq" id="WP_118992395.1">
    <property type="nucleotide sequence ID" value="NZ_CP083391.1"/>
</dbReference>
<gene>
    <name evidence="1" type="ORF">RON39_08325</name>
</gene>
<protein>
    <submittedName>
        <fullName evidence="1">Uncharacterized protein</fullName>
    </submittedName>
</protein>
<name>A0AAW8WLS0_9LACO</name>
<dbReference type="AlphaFoldDB" id="A0AAW8WLS0"/>